<dbReference type="PROSITE" id="PS00463">
    <property type="entry name" value="ZN2_CY6_FUNGAL_1"/>
    <property type="match status" value="1"/>
</dbReference>
<protein>
    <recommendedName>
        <fullName evidence="3">Zn(2)-C6 fungal-type domain-containing protein</fullName>
    </recommendedName>
</protein>
<evidence type="ECO:0000256" key="2">
    <source>
        <dbReference type="SAM" id="MobiDB-lite"/>
    </source>
</evidence>
<dbReference type="Pfam" id="PF11951">
    <property type="entry name" value="Fungal_trans_2"/>
    <property type="match status" value="1"/>
</dbReference>
<dbReference type="AlphaFoldDB" id="A0A3D8T1U0"/>
<evidence type="ECO:0000313" key="4">
    <source>
        <dbReference type="EMBL" id="RDW91968.1"/>
    </source>
</evidence>
<gene>
    <name evidence="4" type="ORF">BP5796_01362</name>
</gene>
<organism evidence="4 5">
    <name type="scientific">Coleophoma crateriformis</name>
    <dbReference type="NCBI Taxonomy" id="565419"/>
    <lineage>
        <taxon>Eukaryota</taxon>
        <taxon>Fungi</taxon>
        <taxon>Dikarya</taxon>
        <taxon>Ascomycota</taxon>
        <taxon>Pezizomycotina</taxon>
        <taxon>Leotiomycetes</taxon>
        <taxon>Helotiales</taxon>
        <taxon>Dermateaceae</taxon>
        <taxon>Coleophoma</taxon>
    </lineage>
</organism>
<evidence type="ECO:0000256" key="1">
    <source>
        <dbReference type="ARBA" id="ARBA00023242"/>
    </source>
</evidence>
<dbReference type="SUPFAM" id="SSF57701">
    <property type="entry name" value="Zn2/Cys6 DNA-binding domain"/>
    <property type="match status" value="1"/>
</dbReference>
<dbReference type="PANTHER" id="PTHR38791">
    <property type="entry name" value="ZN(II)2CYS6 TRANSCRIPTION FACTOR (EUROFUNG)-RELATED-RELATED"/>
    <property type="match status" value="1"/>
</dbReference>
<feature type="domain" description="Zn(2)-C6 fungal-type" evidence="3">
    <location>
        <begin position="10"/>
        <end position="38"/>
    </location>
</feature>
<dbReference type="Proteomes" id="UP000256328">
    <property type="component" value="Unassembled WGS sequence"/>
</dbReference>
<proteinExistence type="predicted"/>
<reference evidence="4 5" key="1">
    <citation type="journal article" date="2018" name="IMA Fungus">
        <title>IMA Genome-F 9: Draft genome sequence of Annulohypoxylon stygium, Aspergillus mulundensis, Berkeleyomyces basicola (syn. Thielaviopsis basicola), Ceratocystis smalleyi, two Cercospora beticola strains, Coleophoma cylindrospora, Fusarium fracticaudum, Phialophora cf. hyalina, and Morchella septimelata.</title>
        <authorList>
            <person name="Wingfield B.D."/>
            <person name="Bills G.F."/>
            <person name="Dong Y."/>
            <person name="Huang W."/>
            <person name="Nel W.J."/>
            <person name="Swalarsk-Parry B.S."/>
            <person name="Vaghefi N."/>
            <person name="Wilken P.M."/>
            <person name="An Z."/>
            <person name="de Beer Z.W."/>
            <person name="De Vos L."/>
            <person name="Chen L."/>
            <person name="Duong T.A."/>
            <person name="Gao Y."/>
            <person name="Hammerbacher A."/>
            <person name="Kikkert J.R."/>
            <person name="Li Y."/>
            <person name="Li H."/>
            <person name="Li K."/>
            <person name="Li Q."/>
            <person name="Liu X."/>
            <person name="Ma X."/>
            <person name="Naidoo K."/>
            <person name="Pethybridge S.J."/>
            <person name="Sun J."/>
            <person name="Steenkamp E.T."/>
            <person name="van der Nest M.A."/>
            <person name="van Wyk S."/>
            <person name="Wingfield M.J."/>
            <person name="Xiong C."/>
            <person name="Yue Q."/>
            <person name="Zhang X."/>
        </authorList>
    </citation>
    <scope>NUCLEOTIDE SEQUENCE [LARGE SCALE GENOMIC DNA]</scope>
    <source>
        <strain evidence="4 5">BP5796</strain>
    </source>
</reference>
<dbReference type="InterPro" id="IPR053175">
    <property type="entry name" value="DHMBA_Reg_Transcription_Factor"/>
</dbReference>
<evidence type="ECO:0000259" key="3">
    <source>
        <dbReference type="PROSITE" id="PS50048"/>
    </source>
</evidence>
<dbReference type="PROSITE" id="PS50048">
    <property type="entry name" value="ZN2_CY6_FUNGAL_2"/>
    <property type="match status" value="1"/>
</dbReference>
<dbReference type="GO" id="GO:0000981">
    <property type="term" value="F:DNA-binding transcription factor activity, RNA polymerase II-specific"/>
    <property type="evidence" value="ECO:0007669"/>
    <property type="project" value="InterPro"/>
</dbReference>
<dbReference type="SMART" id="SM00066">
    <property type="entry name" value="GAL4"/>
    <property type="match status" value="1"/>
</dbReference>
<dbReference type="PANTHER" id="PTHR38791:SF13">
    <property type="entry name" value="ZN(2)-C6 FUNGAL-TYPE DOMAIN-CONTAINING PROTEIN"/>
    <property type="match status" value="1"/>
</dbReference>
<dbReference type="EMBL" id="PDLN01000002">
    <property type="protein sequence ID" value="RDW91968.1"/>
    <property type="molecule type" value="Genomic_DNA"/>
</dbReference>
<sequence>MVNTGKPSKGCYLCRARRIKCDEGKPSCMRCQKSKRVCPGYRDSFELNLRDETKSTKRKASKSLSIHETGLKDAMEQLSTSPGESMVVFADPGTGSPAWASYIGDTSPDHLSYTYNTISGYSYNQHMPISSPRELSTPVDQQAFSYFLSNFVLIPEQSLSRGFFDFLLPLLKAEQPGSPLSTAFSAVAMAAFGVRPNSRCLLPHADAFYVKALKQINTVLQHPKLALQDSTLAAVLLLGFYEARAILSEEAYWFFFLTSSQTLTSSQLTVKGWISHIEGAVALVKSRGKKQMETQIGRDLFMAIRSQMTMVGIANSKYVDCGVEWWMEMAPQDDVSRRINELNLRLADLRAEADCVISLCARTAANLEKVLKLLRDCEALEQQYSEWFDTLPALWRAKTVAWVDSVPEAELPTANCHPGKIDLYSEIWMGSQVVTALSSRLFVWSTILRCTAWLCSPLDYRITPEYTTAARMCSQMIEDIVAAIPYFFGWNFETESVPSMSHFASGDDHKSTPKVLAGVFTLWPIFAAATNDFATESQRIWLRGRLQYIGESMGVNHATLLFQASQLRHPSMFIFRDSMNLPPSNCKVPLPLQQRSPTASESSIVSPTYPEPMDEGSWHLKVREALMVQANHPLDMNSGENFADYIAV</sequence>
<name>A0A3D8T1U0_9HELO</name>
<accession>A0A3D8T1U0</accession>
<dbReference type="CDD" id="cd00067">
    <property type="entry name" value="GAL4"/>
    <property type="match status" value="1"/>
</dbReference>
<feature type="region of interest" description="Disordered" evidence="2">
    <location>
        <begin position="591"/>
        <end position="611"/>
    </location>
</feature>
<dbReference type="InterPro" id="IPR036864">
    <property type="entry name" value="Zn2-C6_fun-type_DNA-bd_sf"/>
</dbReference>
<comment type="caution">
    <text evidence="4">The sequence shown here is derived from an EMBL/GenBank/DDBJ whole genome shotgun (WGS) entry which is preliminary data.</text>
</comment>
<dbReference type="GO" id="GO:0008270">
    <property type="term" value="F:zinc ion binding"/>
    <property type="evidence" value="ECO:0007669"/>
    <property type="project" value="InterPro"/>
</dbReference>
<dbReference type="OrthoDB" id="4314040at2759"/>
<dbReference type="Gene3D" id="4.10.240.10">
    <property type="entry name" value="Zn(2)-C6 fungal-type DNA-binding domain"/>
    <property type="match status" value="1"/>
</dbReference>
<dbReference type="InterPro" id="IPR021858">
    <property type="entry name" value="Fun_TF"/>
</dbReference>
<keyword evidence="5" id="KW-1185">Reference proteome</keyword>
<keyword evidence="1" id="KW-0539">Nucleus</keyword>
<dbReference type="InterPro" id="IPR001138">
    <property type="entry name" value="Zn2Cys6_DnaBD"/>
</dbReference>
<dbReference type="Pfam" id="PF00172">
    <property type="entry name" value="Zn_clus"/>
    <property type="match status" value="1"/>
</dbReference>
<evidence type="ECO:0000313" key="5">
    <source>
        <dbReference type="Proteomes" id="UP000256328"/>
    </source>
</evidence>
<feature type="compositionally biased region" description="Polar residues" evidence="2">
    <location>
        <begin position="593"/>
        <end position="606"/>
    </location>
</feature>